<gene>
    <name evidence="2" type="ORF">A3C16_00650</name>
</gene>
<dbReference type="EMBL" id="MHQL01000042">
    <property type="protein sequence ID" value="OHA02182.1"/>
    <property type="molecule type" value="Genomic_DNA"/>
</dbReference>
<evidence type="ECO:0000256" key="1">
    <source>
        <dbReference type="SAM" id="Phobius"/>
    </source>
</evidence>
<keyword evidence="1" id="KW-0812">Transmembrane</keyword>
<organism evidence="2 3">
    <name type="scientific">Candidatus Sungbacteria bacterium RIFCSPHIGHO2_02_FULL_51_29</name>
    <dbReference type="NCBI Taxonomy" id="1802273"/>
    <lineage>
        <taxon>Bacteria</taxon>
        <taxon>Candidatus Sungiibacteriota</taxon>
    </lineage>
</organism>
<feature type="transmembrane region" description="Helical" evidence="1">
    <location>
        <begin position="12"/>
        <end position="30"/>
    </location>
</feature>
<feature type="transmembrane region" description="Helical" evidence="1">
    <location>
        <begin position="83"/>
        <end position="102"/>
    </location>
</feature>
<protein>
    <recommendedName>
        <fullName evidence="4">DoxX family protein</fullName>
    </recommendedName>
</protein>
<name>A0A1G2KU91_9BACT</name>
<comment type="caution">
    <text evidence="2">The sequence shown here is derived from an EMBL/GenBank/DDBJ whole genome shotgun (WGS) entry which is preliminary data.</text>
</comment>
<accession>A0A1G2KU91</accession>
<reference evidence="2 3" key="1">
    <citation type="journal article" date="2016" name="Nat. Commun.">
        <title>Thousands of microbial genomes shed light on interconnected biogeochemical processes in an aquifer system.</title>
        <authorList>
            <person name="Anantharaman K."/>
            <person name="Brown C.T."/>
            <person name="Hug L.A."/>
            <person name="Sharon I."/>
            <person name="Castelle C.J."/>
            <person name="Probst A.J."/>
            <person name="Thomas B.C."/>
            <person name="Singh A."/>
            <person name="Wilkins M.J."/>
            <person name="Karaoz U."/>
            <person name="Brodie E.L."/>
            <person name="Williams K.H."/>
            <person name="Hubbard S.S."/>
            <person name="Banfield J.F."/>
        </authorList>
    </citation>
    <scope>NUCLEOTIDE SEQUENCE [LARGE SCALE GENOMIC DNA]</scope>
</reference>
<keyword evidence="1" id="KW-1133">Transmembrane helix</keyword>
<dbReference type="AlphaFoldDB" id="A0A1G2KU91"/>
<evidence type="ECO:0008006" key="4">
    <source>
        <dbReference type="Google" id="ProtNLM"/>
    </source>
</evidence>
<dbReference type="Proteomes" id="UP000177811">
    <property type="component" value="Unassembled WGS sequence"/>
</dbReference>
<sequence length="138" mass="15654">MKVSLNNASAEWMLRIFLALTYLYSGFDLFRHPTSWHWAVSSLRDVVEMPIRSLGIDAYLRFQGASEILFATVFLSWFLPRRIVMWVALLTALEMAGILALGRIDQQTFRDFGILGAALALSILTRQHASSREQTSTT</sequence>
<evidence type="ECO:0000313" key="2">
    <source>
        <dbReference type="EMBL" id="OHA02182.1"/>
    </source>
</evidence>
<evidence type="ECO:0000313" key="3">
    <source>
        <dbReference type="Proteomes" id="UP000177811"/>
    </source>
</evidence>
<proteinExistence type="predicted"/>
<keyword evidence="1" id="KW-0472">Membrane</keyword>